<feature type="transmembrane region" description="Helical" evidence="8">
    <location>
        <begin position="178"/>
        <end position="201"/>
    </location>
</feature>
<evidence type="ECO:0000256" key="8">
    <source>
        <dbReference type="SAM" id="Phobius"/>
    </source>
</evidence>
<feature type="transmembrane region" description="Helical" evidence="8">
    <location>
        <begin position="207"/>
        <end position="229"/>
    </location>
</feature>
<dbReference type="GO" id="GO:0005886">
    <property type="term" value="C:plasma membrane"/>
    <property type="evidence" value="ECO:0007669"/>
    <property type="project" value="UniProtKB-SubCell"/>
</dbReference>
<evidence type="ECO:0000256" key="6">
    <source>
        <dbReference type="ARBA" id="ARBA00023136"/>
    </source>
</evidence>
<keyword evidence="10" id="KW-1185">Reference proteome</keyword>
<keyword evidence="3" id="KW-1003">Cell membrane</keyword>
<evidence type="ECO:0000313" key="9">
    <source>
        <dbReference type="EMBL" id="RCI06330.1"/>
    </source>
</evidence>
<evidence type="ECO:0000256" key="3">
    <source>
        <dbReference type="ARBA" id="ARBA00022475"/>
    </source>
</evidence>
<accession>A0A367KW42</accession>
<feature type="transmembrane region" description="Helical" evidence="8">
    <location>
        <begin position="411"/>
        <end position="444"/>
    </location>
</feature>
<dbReference type="OrthoDB" id="2376984at2759"/>
<evidence type="ECO:0000256" key="1">
    <source>
        <dbReference type="ARBA" id="ARBA00004651"/>
    </source>
</evidence>
<keyword evidence="5 8" id="KW-1133">Transmembrane helix</keyword>
<keyword evidence="4 8" id="KW-0812">Transmembrane</keyword>
<gene>
    <name evidence="9" type="ORF">CU098_012939</name>
</gene>
<dbReference type="PANTHER" id="PTHR21444:SF15">
    <property type="entry name" value="RECEPTOR FOR RETINOL UPTAKE STRA6"/>
    <property type="match status" value="1"/>
</dbReference>
<evidence type="ECO:0000313" key="10">
    <source>
        <dbReference type="Proteomes" id="UP000253551"/>
    </source>
</evidence>
<dbReference type="AlphaFoldDB" id="A0A367KW42"/>
<dbReference type="Pfam" id="PF14752">
    <property type="entry name" value="RBP_receptor"/>
    <property type="match status" value="1"/>
</dbReference>
<reference evidence="9 10" key="1">
    <citation type="journal article" date="2018" name="G3 (Bethesda)">
        <title>Phylogenetic and Phylogenomic Definition of Rhizopus Species.</title>
        <authorList>
            <person name="Gryganskyi A.P."/>
            <person name="Golan J."/>
            <person name="Dolatabadi S."/>
            <person name="Mondo S."/>
            <person name="Robb S."/>
            <person name="Idnurm A."/>
            <person name="Muszewska A."/>
            <person name="Steczkiewicz K."/>
            <person name="Masonjones S."/>
            <person name="Liao H.L."/>
            <person name="Gajdeczka M.T."/>
            <person name="Anike F."/>
            <person name="Vuek A."/>
            <person name="Anishchenko I.M."/>
            <person name="Voigt K."/>
            <person name="de Hoog G.S."/>
            <person name="Smith M.E."/>
            <person name="Heitman J."/>
            <person name="Vilgalys R."/>
            <person name="Stajich J.E."/>
        </authorList>
    </citation>
    <scope>NUCLEOTIDE SEQUENCE [LARGE SCALE GENOMIC DNA]</scope>
    <source>
        <strain evidence="9 10">LSU 92-RS-03</strain>
    </source>
</reference>
<keyword evidence="2" id="KW-0813">Transport</keyword>
<feature type="transmembrane region" description="Helical" evidence="8">
    <location>
        <begin position="319"/>
        <end position="341"/>
    </location>
</feature>
<dbReference type="GO" id="GO:0038023">
    <property type="term" value="F:signaling receptor activity"/>
    <property type="evidence" value="ECO:0007669"/>
    <property type="project" value="InterPro"/>
</dbReference>
<dbReference type="STRING" id="4846.A0A367KW42"/>
<name>A0A367KW42_RHIST</name>
<dbReference type="InterPro" id="IPR026612">
    <property type="entry name" value="STRA6-like"/>
</dbReference>
<keyword evidence="6 8" id="KW-0472">Membrane</keyword>
<dbReference type="EMBL" id="PJQM01000178">
    <property type="protein sequence ID" value="RCI06330.1"/>
    <property type="molecule type" value="Genomic_DNA"/>
</dbReference>
<proteinExistence type="predicted"/>
<sequence length="687" mass="78961">MFQDGLCLSINQISSGGWHTIESDDWVYYPQQHVNVSLTATQVSMALVGGCCAPKRDKPTGFVYQDDGSSYGETGNKIVAISDRPIMQNITVSGWYLKNFVDDGAVNLTLIPTVNHPDKQSILYEIVAFDRAMLVTYQFYDSKDKFIGNSSSGVMRNTANIQDITLPKYTRLIQMTGAYITLALFGLRLSVDLPTYVITYARSPGFLVINLIATIPTIAAFATVAIYFITKSVWFNSCVFCNIKFLEVEDIEEEYVACLIKNGKTKKKIIRNHDSFSGQLWEFLTVNLRGIKVTTFNILQLEWFIRYIFGINKHVRIPFAIKSAITLLLYCLVQLIPLLLLRMIGTGGVVPTHICLWSPYLVQLHYNKDPLDFASASYSPWVFSDDLQRIYLGYEKETILLSKENATTDDAIRFLGVFVGFGFTGTLYTMVEISLIGTFITMAIQLDLIREFVLKRVGYGVYFASFFIAIVVQFIQKRITNLIFIEPRTRFVAHHRAPFLHYWYFMMLTSMTRALTSYFLRVLKYLLRYPMYSLRVDRNAETWSVRNEDAGFTAYCGMLLTDHEYNNPIVIAFAECILDCIGYSIENNITTTDIFQNKNQEELCDIHRKNYHKNIDSTSKDLENGYSQDNVSIDKNPLALAQDMYCLEKPRFALSSKRARNRWFLAYTLVNNPQLRVYRWKETLEKY</sequence>
<evidence type="ECO:0000256" key="7">
    <source>
        <dbReference type="ARBA" id="ARBA00023170"/>
    </source>
</evidence>
<feature type="transmembrane region" description="Helical" evidence="8">
    <location>
        <begin position="502"/>
        <end position="523"/>
    </location>
</feature>
<comment type="subcellular location">
    <subcellularLocation>
        <location evidence="1">Cell membrane</location>
        <topology evidence="1">Multi-pass membrane protein</topology>
    </subcellularLocation>
</comment>
<comment type="caution">
    <text evidence="9">The sequence shown here is derived from an EMBL/GenBank/DDBJ whole genome shotgun (WGS) entry which is preliminary data.</text>
</comment>
<keyword evidence="7" id="KW-0675">Receptor</keyword>
<dbReference type="Proteomes" id="UP000253551">
    <property type="component" value="Unassembled WGS sequence"/>
</dbReference>
<evidence type="ECO:0000256" key="2">
    <source>
        <dbReference type="ARBA" id="ARBA00022448"/>
    </source>
</evidence>
<dbReference type="PANTHER" id="PTHR21444">
    <property type="entry name" value="COILED-COIL DOMAIN-CONTAINING PROTEIN 180"/>
    <property type="match status" value="1"/>
</dbReference>
<evidence type="ECO:0000256" key="4">
    <source>
        <dbReference type="ARBA" id="ARBA00022692"/>
    </source>
</evidence>
<evidence type="ECO:0000256" key="5">
    <source>
        <dbReference type="ARBA" id="ARBA00022989"/>
    </source>
</evidence>
<feature type="transmembrane region" description="Helical" evidence="8">
    <location>
        <begin position="456"/>
        <end position="475"/>
    </location>
</feature>
<protein>
    <submittedName>
        <fullName evidence="9">Uncharacterized protein</fullName>
    </submittedName>
</protein>
<organism evidence="9 10">
    <name type="scientific">Rhizopus stolonifer</name>
    <name type="common">Rhizopus nigricans</name>
    <dbReference type="NCBI Taxonomy" id="4846"/>
    <lineage>
        <taxon>Eukaryota</taxon>
        <taxon>Fungi</taxon>
        <taxon>Fungi incertae sedis</taxon>
        <taxon>Mucoromycota</taxon>
        <taxon>Mucoromycotina</taxon>
        <taxon>Mucoromycetes</taxon>
        <taxon>Mucorales</taxon>
        <taxon>Mucorineae</taxon>
        <taxon>Rhizopodaceae</taxon>
        <taxon>Rhizopus</taxon>
    </lineage>
</organism>